<evidence type="ECO:0008006" key="2">
    <source>
        <dbReference type="Google" id="ProtNLM"/>
    </source>
</evidence>
<reference evidence="1" key="1">
    <citation type="journal article" date="2015" name="Nature">
        <title>Complex archaea that bridge the gap between prokaryotes and eukaryotes.</title>
        <authorList>
            <person name="Spang A."/>
            <person name="Saw J.H."/>
            <person name="Jorgensen S.L."/>
            <person name="Zaremba-Niedzwiedzka K."/>
            <person name="Martijn J."/>
            <person name="Lind A.E."/>
            <person name="van Eijk R."/>
            <person name="Schleper C."/>
            <person name="Guy L."/>
            <person name="Ettema T.J."/>
        </authorList>
    </citation>
    <scope>NUCLEOTIDE SEQUENCE</scope>
</reference>
<dbReference type="AlphaFoldDB" id="A0A0F9GVN0"/>
<name>A0A0F9GVN0_9ZZZZ</name>
<accession>A0A0F9GVN0</accession>
<dbReference type="InterPro" id="IPR035897">
    <property type="entry name" value="Toll_tir_struct_dom_sf"/>
</dbReference>
<dbReference type="EMBL" id="LAZR01018857">
    <property type="protein sequence ID" value="KKL94711.1"/>
    <property type="molecule type" value="Genomic_DNA"/>
</dbReference>
<sequence>MDYRELMSKKNNKGWADNIEESDIFLVLGTEDYFKDATCLMQTKHAAELGKTFLVALQKDVAIPLGYFEGVKSIRIFKWEDKKELFDITEKIIAEYFV</sequence>
<protein>
    <recommendedName>
        <fullName evidence="2">TIR domain-containing protein</fullName>
    </recommendedName>
</protein>
<gene>
    <name evidence="1" type="ORF">LCGC14_1861920</name>
</gene>
<organism evidence="1">
    <name type="scientific">marine sediment metagenome</name>
    <dbReference type="NCBI Taxonomy" id="412755"/>
    <lineage>
        <taxon>unclassified sequences</taxon>
        <taxon>metagenomes</taxon>
        <taxon>ecological metagenomes</taxon>
    </lineage>
</organism>
<dbReference type="SUPFAM" id="SSF52200">
    <property type="entry name" value="Toll/Interleukin receptor TIR domain"/>
    <property type="match status" value="1"/>
</dbReference>
<proteinExistence type="predicted"/>
<evidence type="ECO:0000313" key="1">
    <source>
        <dbReference type="EMBL" id="KKL94711.1"/>
    </source>
</evidence>
<comment type="caution">
    <text evidence="1">The sequence shown here is derived from an EMBL/GenBank/DDBJ whole genome shotgun (WGS) entry which is preliminary data.</text>
</comment>